<dbReference type="Proteomes" id="UP000728185">
    <property type="component" value="Unassembled WGS sequence"/>
</dbReference>
<evidence type="ECO:0000256" key="6">
    <source>
        <dbReference type="SAM" id="Phobius"/>
    </source>
</evidence>
<evidence type="ECO:0000256" key="3">
    <source>
        <dbReference type="ARBA" id="ARBA00022989"/>
    </source>
</evidence>
<keyword evidence="4 5" id="KW-0472">Membrane</keyword>
<comment type="subcellular location">
    <subcellularLocation>
        <location evidence="1">Membrane</location>
        <topology evidence="1">Multi-pass membrane protein</topology>
    </subcellularLocation>
</comment>
<dbReference type="PROSITE" id="PS51225">
    <property type="entry name" value="MARVEL"/>
    <property type="match status" value="1"/>
</dbReference>
<accession>A0A8E0VII5</accession>
<sequence length="184" mass="20601">MAVASDSNGTKLSHVGEGVMGNESLHRRHSPKRQWSYFQGYLKTFPAIIRMVEIGLMFVAFFMSCVDKTFLSVGGSWLIVTNVLSLLVSVFFFVFHLFLLHRFMFAPWTLIVSEMVGFSILFQEFISGVLVCILIFSSGVLSAAYSHIGAIIIAQTVFLFLSLAVYIVDGLVSFKILLAGRYYE</sequence>
<evidence type="ECO:0000259" key="7">
    <source>
        <dbReference type="PROSITE" id="PS51225"/>
    </source>
</evidence>
<protein>
    <recommendedName>
        <fullName evidence="7">MARVEL domain-containing protein</fullName>
    </recommendedName>
</protein>
<evidence type="ECO:0000256" key="5">
    <source>
        <dbReference type="PROSITE-ProRule" id="PRU00581"/>
    </source>
</evidence>
<proteinExistence type="predicted"/>
<dbReference type="AlphaFoldDB" id="A0A8E0VII5"/>
<evidence type="ECO:0000256" key="1">
    <source>
        <dbReference type="ARBA" id="ARBA00004141"/>
    </source>
</evidence>
<name>A0A8E0VII5_9TREM</name>
<feature type="transmembrane region" description="Helical" evidence="6">
    <location>
        <begin position="47"/>
        <end position="66"/>
    </location>
</feature>
<keyword evidence="3 6" id="KW-1133">Transmembrane helix</keyword>
<evidence type="ECO:0000313" key="9">
    <source>
        <dbReference type="Proteomes" id="UP000728185"/>
    </source>
</evidence>
<keyword evidence="2 5" id="KW-0812">Transmembrane</keyword>
<evidence type="ECO:0000256" key="2">
    <source>
        <dbReference type="ARBA" id="ARBA00022692"/>
    </source>
</evidence>
<gene>
    <name evidence="8" type="ORF">FBUS_05344</name>
</gene>
<dbReference type="GO" id="GO:0016020">
    <property type="term" value="C:membrane"/>
    <property type="evidence" value="ECO:0007669"/>
    <property type="project" value="UniProtKB-SubCell"/>
</dbReference>
<evidence type="ECO:0000313" key="8">
    <source>
        <dbReference type="EMBL" id="KAA0195600.1"/>
    </source>
</evidence>
<dbReference type="InterPro" id="IPR008253">
    <property type="entry name" value="Marvel"/>
</dbReference>
<feature type="transmembrane region" description="Helical" evidence="6">
    <location>
        <begin position="105"/>
        <end position="122"/>
    </location>
</feature>
<feature type="transmembrane region" description="Helical" evidence="6">
    <location>
        <begin position="78"/>
        <end position="99"/>
    </location>
</feature>
<comment type="caution">
    <text evidence="8">The sequence shown here is derived from an EMBL/GenBank/DDBJ whole genome shotgun (WGS) entry which is preliminary data.</text>
</comment>
<keyword evidence="9" id="KW-1185">Reference proteome</keyword>
<feature type="transmembrane region" description="Helical" evidence="6">
    <location>
        <begin position="158"/>
        <end position="178"/>
    </location>
</feature>
<feature type="domain" description="MARVEL" evidence="7">
    <location>
        <begin position="41"/>
        <end position="178"/>
    </location>
</feature>
<reference evidence="8" key="1">
    <citation type="submission" date="2019-05" db="EMBL/GenBank/DDBJ databases">
        <title>Annotation for the trematode Fasciolopsis buski.</title>
        <authorList>
            <person name="Choi Y.-J."/>
        </authorList>
    </citation>
    <scope>NUCLEOTIDE SEQUENCE</scope>
    <source>
        <strain evidence="8">HT</strain>
        <tissue evidence="8">Whole worm</tissue>
    </source>
</reference>
<evidence type="ECO:0000256" key="4">
    <source>
        <dbReference type="ARBA" id="ARBA00023136"/>
    </source>
</evidence>
<feature type="transmembrane region" description="Helical" evidence="6">
    <location>
        <begin position="129"/>
        <end position="152"/>
    </location>
</feature>
<dbReference type="OrthoDB" id="5982489at2759"/>
<dbReference type="EMBL" id="LUCM01003593">
    <property type="protein sequence ID" value="KAA0195600.1"/>
    <property type="molecule type" value="Genomic_DNA"/>
</dbReference>
<organism evidence="8 9">
    <name type="scientific">Fasciolopsis buskii</name>
    <dbReference type="NCBI Taxonomy" id="27845"/>
    <lineage>
        <taxon>Eukaryota</taxon>
        <taxon>Metazoa</taxon>
        <taxon>Spiralia</taxon>
        <taxon>Lophotrochozoa</taxon>
        <taxon>Platyhelminthes</taxon>
        <taxon>Trematoda</taxon>
        <taxon>Digenea</taxon>
        <taxon>Plagiorchiida</taxon>
        <taxon>Echinostomata</taxon>
        <taxon>Echinostomatoidea</taxon>
        <taxon>Fasciolidae</taxon>
        <taxon>Fasciolopsis</taxon>
    </lineage>
</organism>